<dbReference type="InterPro" id="IPR038371">
    <property type="entry name" value="Cu_polyphenol_OxRdtase_sf"/>
</dbReference>
<protein>
    <recommendedName>
        <fullName evidence="11">Purine nucleoside phosphorylase</fullName>
    </recommendedName>
</protein>
<dbReference type="GO" id="GO:0005507">
    <property type="term" value="F:copper ion binding"/>
    <property type="evidence" value="ECO:0007669"/>
    <property type="project" value="TreeGrafter"/>
</dbReference>
<keyword evidence="3" id="KW-0808">Transferase</keyword>
<comment type="catalytic activity">
    <reaction evidence="9">
        <text>S-methyl-5'-thioadenosine + phosphate = 5-(methylsulfanyl)-alpha-D-ribose 1-phosphate + adenine</text>
        <dbReference type="Rhea" id="RHEA:11852"/>
        <dbReference type="ChEBI" id="CHEBI:16708"/>
        <dbReference type="ChEBI" id="CHEBI:17509"/>
        <dbReference type="ChEBI" id="CHEBI:43474"/>
        <dbReference type="ChEBI" id="CHEBI:58533"/>
        <dbReference type="EC" id="2.4.2.28"/>
    </reaction>
    <physiologicalReaction direction="left-to-right" evidence="9">
        <dbReference type="Rhea" id="RHEA:11853"/>
    </physiologicalReaction>
</comment>
<evidence type="ECO:0000256" key="4">
    <source>
        <dbReference type="ARBA" id="ARBA00022723"/>
    </source>
</evidence>
<evidence type="ECO:0008006" key="11">
    <source>
        <dbReference type="Google" id="ProtNLM"/>
    </source>
</evidence>
<evidence type="ECO:0000256" key="3">
    <source>
        <dbReference type="ARBA" id="ARBA00022679"/>
    </source>
</evidence>
<keyword evidence="6" id="KW-0862">Zinc</keyword>
<evidence type="ECO:0000256" key="1">
    <source>
        <dbReference type="ARBA" id="ARBA00000553"/>
    </source>
</evidence>
<keyword evidence="4" id="KW-0479">Metal-binding</keyword>
<reference evidence="10" key="1">
    <citation type="submission" date="2018-05" db="EMBL/GenBank/DDBJ databases">
        <authorList>
            <person name="Lanie J.A."/>
            <person name="Ng W.-L."/>
            <person name="Kazmierczak K.M."/>
            <person name="Andrzejewski T.M."/>
            <person name="Davidsen T.M."/>
            <person name="Wayne K.J."/>
            <person name="Tettelin H."/>
            <person name="Glass J.I."/>
            <person name="Rusch D."/>
            <person name="Podicherti R."/>
            <person name="Tsui H.-C.T."/>
            <person name="Winkler M.E."/>
        </authorList>
    </citation>
    <scope>NUCLEOTIDE SEQUENCE</scope>
</reference>
<dbReference type="EMBL" id="UINC01001608">
    <property type="protein sequence ID" value="SUZ84820.1"/>
    <property type="molecule type" value="Genomic_DNA"/>
</dbReference>
<accession>A0A381R039</accession>
<name>A0A381R039_9ZZZZ</name>
<dbReference type="GO" id="GO:0017061">
    <property type="term" value="F:S-methyl-5-thioadenosine phosphorylase activity"/>
    <property type="evidence" value="ECO:0007669"/>
    <property type="project" value="UniProtKB-EC"/>
</dbReference>
<comment type="catalytic activity">
    <reaction evidence="8">
        <text>adenosine + phosphate = alpha-D-ribose 1-phosphate + adenine</text>
        <dbReference type="Rhea" id="RHEA:27642"/>
        <dbReference type="ChEBI" id="CHEBI:16335"/>
        <dbReference type="ChEBI" id="CHEBI:16708"/>
        <dbReference type="ChEBI" id="CHEBI:43474"/>
        <dbReference type="ChEBI" id="CHEBI:57720"/>
        <dbReference type="EC" id="2.4.2.1"/>
    </reaction>
    <physiologicalReaction direction="left-to-right" evidence="8">
        <dbReference type="Rhea" id="RHEA:27643"/>
    </physiologicalReaction>
</comment>
<sequence>MLLDGKEDRQQFASVTGLNPSRLIIPQQIHSTNVSVIRAAGRVNNLDGVFSANPDLICSVQVADCLPIYFVHKSEVVFGLVHAGWRGLVNGILWKSSKLLMDHGHSTNEFEVLIGPSIKSCCFEVSDDVVNQFNPAFVENKGNGKYRIDLQEMALNQLMSSGFQKDNITVLSDCTSCKEGKYHSYRRNGKKAGRMIGLLGIK</sequence>
<dbReference type="PANTHER" id="PTHR30616">
    <property type="entry name" value="UNCHARACTERIZED PROTEIN YFIH"/>
    <property type="match status" value="1"/>
</dbReference>
<evidence type="ECO:0000313" key="10">
    <source>
        <dbReference type="EMBL" id="SUZ84820.1"/>
    </source>
</evidence>
<dbReference type="PANTHER" id="PTHR30616:SF2">
    <property type="entry name" value="PURINE NUCLEOSIDE PHOSPHORYLASE LACC1"/>
    <property type="match status" value="1"/>
</dbReference>
<dbReference type="SUPFAM" id="SSF64438">
    <property type="entry name" value="CNF1/YfiH-like putative cysteine hydrolases"/>
    <property type="match status" value="1"/>
</dbReference>
<evidence type="ECO:0000256" key="9">
    <source>
        <dbReference type="ARBA" id="ARBA00049893"/>
    </source>
</evidence>
<evidence type="ECO:0000256" key="5">
    <source>
        <dbReference type="ARBA" id="ARBA00022801"/>
    </source>
</evidence>
<dbReference type="CDD" id="cd16833">
    <property type="entry name" value="YfiH"/>
    <property type="match status" value="1"/>
</dbReference>
<proteinExistence type="inferred from homology"/>
<evidence type="ECO:0000256" key="7">
    <source>
        <dbReference type="ARBA" id="ARBA00047989"/>
    </source>
</evidence>
<organism evidence="10">
    <name type="scientific">marine metagenome</name>
    <dbReference type="NCBI Taxonomy" id="408172"/>
    <lineage>
        <taxon>unclassified sequences</taxon>
        <taxon>metagenomes</taxon>
        <taxon>ecological metagenomes</taxon>
    </lineage>
</organism>
<dbReference type="InterPro" id="IPR011324">
    <property type="entry name" value="Cytotoxic_necrot_fac-like_cat"/>
</dbReference>
<keyword evidence="5" id="KW-0378">Hydrolase</keyword>
<evidence type="ECO:0000256" key="2">
    <source>
        <dbReference type="ARBA" id="ARBA00007353"/>
    </source>
</evidence>
<comment type="catalytic activity">
    <reaction evidence="1">
        <text>inosine + phosphate = alpha-D-ribose 1-phosphate + hypoxanthine</text>
        <dbReference type="Rhea" id="RHEA:27646"/>
        <dbReference type="ChEBI" id="CHEBI:17368"/>
        <dbReference type="ChEBI" id="CHEBI:17596"/>
        <dbReference type="ChEBI" id="CHEBI:43474"/>
        <dbReference type="ChEBI" id="CHEBI:57720"/>
        <dbReference type="EC" id="2.4.2.1"/>
    </reaction>
    <physiologicalReaction direction="left-to-right" evidence="1">
        <dbReference type="Rhea" id="RHEA:27647"/>
    </physiologicalReaction>
</comment>
<comment type="similarity">
    <text evidence="2">Belongs to the purine nucleoside phosphorylase YfiH/LACC1 family.</text>
</comment>
<evidence type="ECO:0000256" key="8">
    <source>
        <dbReference type="ARBA" id="ARBA00048968"/>
    </source>
</evidence>
<evidence type="ECO:0000256" key="6">
    <source>
        <dbReference type="ARBA" id="ARBA00022833"/>
    </source>
</evidence>
<gene>
    <name evidence="10" type="ORF">METZ01_LOCUS37674</name>
</gene>
<dbReference type="Pfam" id="PF02578">
    <property type="entry name" value="Cu-oxidase_4"/>
    <property type="match status" value="1"/>
</dbReference>
<dbReference type="AlphaFoldDB" id="A0A381R039"/>
<dbReference type="Gene3D" id="3.60.140.10">
    <property type="entry name" value="CNF1/YfiH-like putative cysteine hydrolases"/>
    <property type="match status" value="1"/>
</dbReference>
<dbReference type="GO" id="GO:0016787">
    <property type="term" value="F:hydrolase activity"/>
    <property type="evidence" value="ECO:0007669"/>
    <property type="project" value="UniProtKB-KW"/>
</dbReference>
<comment type="catalytic activity">
    <reaction evidence="7">
        <text>adenosine + H2O + H(+) = inosine + NH4(+)</text>
        <dbReference type="Rhea" id="RHEA:24408"/>
        <dbReference type="ChEBI" id="CHEBI:15377"/>
        <dbReference type="ChEBI" id="CHEBI:15378"/>
        <dbReference type="ChEBI" id="CHEBI:16335"/>
        <dbReference type="ChEBI" id="CHEBI:17596"/>
        <dbReference type="ChEBI" id="CHEBI:28938"/>
        <dbReference type="EC" id="3.5.4.4"/>
    </reaction>
    <physiologicalReaction direction="left-to-right" evidence="7">
        <dbReference type="Rhea" id="RHEA:24409"/>
    </physiologicalReaction>
</comment>
<dbReference type="InterPro" id="IPR003730">
    <property type="entry name" value="Cu_polyphenol_OxRdtase"/>
</dbReference>
<dbReference type="NCBIfam" id="TIGR00726">
    <property type="entry name" value="peptidoglycan editing factor PgeF"/>
    <property type="match status" value="1"/>
</dbReference>